<keyword evidence="2" id="KW-1185">Reference proteome</keyword>
<dbReference type="EMBL" id="JAHDYR010000062">
    <property type="protein sequence ID" value="KAG9390907.1"/>
    <property type="molecule type" value="Genomic_DNA"/>
</dbReference>
<dbReference type="InterPro" id="IPR006849">
    <property type="entry name" value="Elp1"/>
</dbReference>
<proteinExistence type="predicted"/>
<dbReference type="GO" id="GO:0002926">
    <property type="term" value="P:tRNA wobble base 5-methoxycarbonylmethyl-2-thiouridinylation"/>
    <property type="evidence" value="ECO:0007669"/>
    <property type="project" value="TreeGrafter"/>
</dbReference>
<protein>
    <submittedName>
        <fullName evidence="1">Uncharacterized protein</fullName>
    </submittedName>
</protein>
<dbReference type="SUPFAM" id="SSF82171">
    <property type="entry name" value="DPP6 N-terminal domain-like"/>
    <property type="match status" value="1"/>
</dbReference>
<dbReference type="PANTHER" id="PTHR12747:SF0">
    <property type="entry name" value="ELONGATOR COMPLEX PROTEIN 1"/>
    <property type="match status" value="1"/>
</dbReference>
<dbReference type="Proteomes" id="UP000717585">
    <property type="component" value="Unassembled WGS sequence"/>
</dbReference>
<name>A0A8J6E1P7_9EUKA</name>
<accession>A0A8J6E1P7</accession>
<reference evidence="1" key="1">
    <citation type="submission" date="2021-05" db="EMBL/GenBank/DDBJ databases">
        <title>A free-living protist that lacks canonical eukaryotic 1 DNA replication and segregation systems.</title>
        <authorList>
            <person name="Salas-Leiva D.E."/>
            <person name="Tromer E.C."/>
            <person name="Curtis B.A."/>
            <person name="Jerlstrom-Hultqvist J."/>
            <person name="Kolisko M."/>
            <person name="Yi Z."/>
            <person name="Salas-Leiva J.S."/>
            <person name="Gallot-Lavallee L."/>
            <person name="Kops G.J.P.L."/>
            <person name="Archibald J.M."/>
            <person name="Simpson A.G.B."/>
            <person name="Roger A.J."/>
        </authorList>
    </citation>
    <scope>NUCLEOTIDE SEQUENCE</scope>
    <source>
        <strain evidence="1">BICM</strain>
    </source>
</reference>
<dbReference type="GO" id="GO:0000049">
    <property type="term" value="F:tRNA binding"/>
    <property type="evidence" value="ECO:0007669"/>
    <property type="project" value="TreeGrafter"/>
</dbReference>
<dbReference type="AlphaFoldDB" id="A0A8J6E1P7"/>
<evidence type="ECO:0000313" key="2">
    <source>
        <dbReference type="Proteomes" id="UP000717585"/>
    </source>
</evidence>
<dbReference type="GO" id="GO:0033588">
    <property type="term" value="C:elongator holoenzyme complex"/>
    <property type="evidence" value="ECO:0007669"/>
    <property type="project" value="InterPro"/>
</dbReference>
<comment type="caution">
    <text evidence="1">The sequence shown here is derived from an EMBL/GenBank/DDBJ whole genome shotgun (WGS) entry which is preliminary data.</text>
</comment>
<dbReference type="PANTHER" id="PTHR12747">
    <property type="entry name" value="ELONGATOR COMPLEX PROTEIN 1"/>
    <property type="match status" value="1"/>
</dbReference>
<dbReference type="GO" id="GO:0005829">
    <property type="term" value="C:cytosol"/>
    <property type="evidence" value="ECO:0007669"/>
    <property type="project" value="TreeGrafter"/>
</dbReference>
<evidence type="ECO:0000313" key="1">
    <source>
        <dbReference type="EMBL" id="KAG9390907.1"/>
    </source>
</evidence>
<sequence length="1158" mass="125156">MRNLVRSRTTVQCFDGTIGGIQDKDLSIRHVAVSEIDNEAVCTTSSGYLHIEPFYSCEHRTFRPIISPLPLSNAVFHQGLSSFLTLDDSITFHRLDDASFKPWLNLSDELTAHFASEGLPIQATVKALAVAPDTESIAAVVSLQHSRGDTSVCPVALLVFRQSGEGLFFDKPAWCAVGHNGKSLFEPSVQISAAFSPDSRMVAIALDDLVLNIEVASDPDPLAMPSETTLPFKTKTRQVRVRHGASAPLPRGQQTTVSWSPSGRYIAAPMATSAITSAVHDADDSLSRLQDKTLPPPDMPDPTHPEGDLGIGLLERHLVAHARIPLQKQGTMDQIRAVRWIDDGLAIVHFSGFETDFIHIYTKTNTIWLLKHVMPVPANGTIHTDGRSKIAHISPTAMLQFTVTPSPTIVPSPTRAALVIDGPTLKVTMLTRAIIPPPFCAFAVEVGGPIQMACGMPQSGAEIGSDHVGLVYLDTNTQIYHIAEVTVTPTGGDIARTYTLGPSLPVGLTATSHGFLVLTLARDRHHLTHFVNGQAVEYAVPNAFHLATKGMVDELRAFTPVAHGSTHALAVFGNGIYQYSVPSGWSPLSDATAVVPADMTNVHVTQLDVLTFIVTAVSTVHIWTPSTSLDSALTLDRVSSSCLSEDGLALFVIQDKTLAMVDIQTKSIKWSRQIERSCHLVTTLSDAIIVQHSRGNLETVYVALLIQTRAAAMARDGRLALAASTLRRHRLSMAALLDGANATGAQLVAALPTDHLVRLAADVAGHARGLAVLEDLQEAALAAGKNPVAIECALQLGNTVLAVDLATDVAKLARRIDPVEAYRACIRVERLDLAVRVAEAAAWDAGQYGPAIDELRNLKESKSAVYDARMKMIVGDWNDAVDAWIAVPWDDQYISMIEESLLKSTRVFSGIKSFSGYPELVKRVVDAALARGGLAEAETAALLVLAGLPVEALPYLVRSGQYYDIVGISEIAKVDPTQQLKKCLRILINSGRAVEAAECSRLILLRSYQKTQIPDSAAITDTVNLYLSAGLCHRLSADVVEPFGPVHSARIDLEVIRPLVVTYADSMISNIEKKIAGFDTILSNLISSRRALEENTNPKRVVKLRKTLRAAEDGFERIRVLSRDDGLWLRLVAIGETEIAASLQRARASLEALLSRAD</sequence>
<dbReference type="UniPathway" id="UPA00988"/>
<organism evidence="1 2">
    <name type="scientific">Carpediemonas membranifera</name>
    <dbReference type="NCBI Taxonomy" id="201153"/>
    <lineage>
        <taxon>Eukaryota</taxon>
        <taxon>Metamonada</taxon>
        <taxon>Carpediemonas-like organisms</taxon>
        <taxon>Carpediemonas</taxon>
    </lineage>
</organism>
<gene>
    <name evidence="1" type="ORF">J8273_7172</name>
</gene>